<evidence type="ECO:0000256" key="2">
    <source>
        <dbReference type="ARBA" id="ARBA00022670"/>
    </source>
</evidence>
<dbReference type="InterPro" id="IPR050570">
    <property type="entry name" value="Cell_wall_metabolism_enzyme"/>
</dbReference>
<keyword evidence="7" id="KW-0175">Coiled coil</keyword>
<name>A0A3N1KVT5_9PROT</name>
<dbReference type="Proteomes" id="UP000278222">
    <property type="component" value="Unassembled WGS sequence"/>
</dbReference>
<feature type="region of interest" description="Disordered" evidence="8">
    <location>
        <begin position="266"/>
        <end position="287"/>
    </location>
</feature>
<feature type="domain" description="M23ase beta-sheet core" evidence="10">
    <location>
        <begin position="359"/>
        <end position="451"/>
    </location>
</feature>
<keyword evidence="6" id="KW-0482">Metalloprotease</keyword>
<comment type="cofactor">
    <cofactor evidence="1">
        <name>Zn(2+)</name>
        <dbReference type="ChEBI" id="CHEBI:29105"/>
    </cofactor>
</comment>
<evidence type="ECO:0000256" key="1">
    <source>
        <dbReference type="ARBA" id="ARBA00001947"/>
    </source>
</evidence>
<accession>A0A3N1KVT5</accession>
<keyword evidence="12" id="KW-1185">Reference proteome</keyword>
<evidence type="ECO:0000313" key="12">
    <source>
        <dbReference type="Proteomes" id="UP000278222"/>
    </source>
</evidence>
<organism evidence="11 12">
    <name type="scientific">Stella humosa</name>
    <dbReference type="NCBI Taxonomy" id="94"/>
    <lineage>
        <taxon>Bacteria</taxon>
        <taxon>Pseudomonadati</taxon>
        <taxon>Pseudomonadota</taxon>
        <taxon>Alphaproteobacteria</taxon>
        <taxon>Rhodospirillales</taxon>
        <taxon>Stellaceae</taxon>
        <taxon>Stella</taxon>
    </lineage>
</organism>
<dbReference type="Pfam" id="PF01551">
    <property type="entry name" value="Peptidase_M23"/>
    <property type="match status" value="1"/>
</dbReference>
<feature type="coiled-coil region" evidence="7">
    <location>
        <begin position="22"/>
        <end position="109"/>
    </location>
</feature>
<feature type="chain" id="PRO_5018197129" evidence="9">
    <location>
        <begin position="23"/>
        <end position="464"/>
    </location>
</feature>
<dbReference type="GO" id="GO:0006508">
    <property type="term" value="P:proteolysis"/>
    <property type="evidence" value="ECO:0007669"/>
    <property type="project" value="UniProtKB-KW"/>
</dbReference>
<dbReference type="AlphaFoldDB" id="A0A3N1KVT5"/>
<dbReference type="PANTHER" id="PTHR21666">
    <property type="entry name" value="PEPTIDASE-RELATED"/>
    <property type="match status" value="1"/>
</dbReference>
<protein>
    <submittedName>
        <fullName evidence="11">Septal ring factor EnvC (AmiA/AmiB activator)</fullName>
    </submittedName>
</protein>
<keyword evidence="9" id="KW-0732">Signal</keyword>
<dbReference type="SUPFAM" id="SSF51261">
    <property type="entry name" value="Duplicated hybrid motif"/>
    <property type="match status" value="1"/>
</dbReference>
<dbReference type="GO" id="GO:0004222">
    <property type="term" value="F:metalloendopeptidase activity"/>
    <property type="evidence" value="ECO:0007669"/>
    <property type="project" value="TreeGrafter"/>
</dbReference>
<dbReference type="InterPro" id="IPR016047">
    <property type="entry name" value="M23ase_b-sheet_dom"/>
</dbReference>
<keyword evidence="3" id="KW-0479">Metal-binding</keyword>
<evidence type="ECO:0000256" key="4">
    <source>
        <dbReference type="ARBA" id="ARBA00022801"/>
    </source>
</evidence>
<evidence type="ECO:0000313" key="11">
    <source>
        <dbReference type="EMBL" id="ROP83367.1"/>
    </source>
</evidence>
<reference evidence="11 12" key="1">
    <citation type="submission" date="2018-11" db="EMBL/GenBank/DDBJ databases">
        <title>Genomic Encyclopedia of Type Strains, Phase IV (KMG-IV): sequencing the most valuable type-strain genomes for metagenomic binning, comparative biology and taxonomic classification.</title>
        <authorList>
            <person name="Goeker M."/>
        </authorList>
    </citation>
    <scope>NUCLEOTIDE SEQUENCE [LARGE SCALE GENOMIC DNA]</scope>
    <source>
        <strain evidence="11 12">DSM 5900</strain>
    </source>
</reference>
<evidence type="ECO:0000256" key="7">
    <source>
        <dbReference type="SAM" id="Coils"/>
    </source>
</evidence>
<evidence type="ECO:0000256" key="9">
    <source>
        <dbReference type="SAM" id="SignalP"/>
    </source>
</evidence>
<dbReference type="RefSeq" id="WP_123694546.1">
    <property type="nucleotide sequence ID" value="NZ_AP019700.1"/>
</dbReference>
<evidence type="ECO:0000259" key="10">
    <source>
        <dbReference type="Pfam" id="PF01551"/>
    </source>
</evidence>
<comment type="caution">
    <text evidence="11">The sequence shown here is derived from an EMBL/GenBank/DDBJ whole genome shotgun (WGS) entry which is preliminary data.</text>
</comment>
<feature type="signal peptide" evidence="9">
    <location>
        <begin position="1"/>
        <end position="22"/>
    </location>
</feature>
<keyword evidence="2" id="KW-0645">Protease</keyword>
<dbReference type="EMBL" id="RJKX01000017">
    <property type="protein sequence ID" value="ROP83367.1"/>
    <property type="molecule type" value="Genomic_DNA"/>
</dbReference>
<dbReference type="GO" id="GO:0046872">
    <property type="term" value="F:metal ion binding"/>
    <property type="evidence" value="ECO:0007669"/>
    <property type="project" value="UniProtKB-KW"/>
</dbReference>
<gene>
    <name evidence="11" type="ORF">EDC65_4901</name>
</gene>
<dbReference type="OrthoDB" id="9809144at2"/>
<dbReference type="Gene3D" id="2.70.70.10">
    <property type="entry name" value="Glucose Permease (Domain IIA)"/>
    <property type="match status" value="1"/>
</dbReference>
<keyword evidence="4" id="KW-0378">Hydrolase</keyword>
<dbReference type="PANTHER" id="PTHR21666:SF288">
    <property type="entry name" value="CELL DIVISION PROTEIN YTFB"/>
    <property type="match status" value="1"/>
</dbReference>
<evidence type="ECO:0000256" key="8">
    <source>
        <dbReference type="SAM" id="MobiDB-lite"/>
    </source>
</evidence>
<evidence type="ECO:0000256" key="3">
    <source>
        <dbReference type="ARBA" id="ARBA00022723"/>
    </source>
</evidence>
<evidence type="ECO:0000256" key="6">
    <source>
        <dbReference type="ARBA" id="ARBA00023049"/>
    </source>
</evidence>
<proteinExistence type="predicted"/>
<dbReference type="InterPro" id="IPR011055">
    <property type="entry name" value="Dup_hybrid_motif"/>
</dbReference>
<dbReference type="CDD" id="cd12797">
    <property type="entry name" value="M23_peptidase"/>
    <property type="match status" value="1"/>
</dbReference>
<evidence type="ECO:0000256" key="5">
    <source>
        <dbReference type="ARBA" id="ARBA00022833"/>
    </source>
</evidence>
<sequence length="464" mass="51864">MRHGAAVLLVLGGTLLALPAGAQDARRELRDVQKSMEAERSRQAEIERRAETLRREVERLRNDSIAVARALQTEEANLSSVEETLTALNEEIERQTRSLAERRQSVEALMTALTRLTRHPPEALLALPTTPLETARTAGLLGNVVPMIAREAAGLRLALADLRELRLETENRRQQAANARAMVERRRKALDGLIAQRTAARGDIEAEARQRAQALQQMATKAGDLRELIVQAEAERRRQELEKERQRQEAEFERRRLAAEAERRRQELAAEEARQREASRPDAGRRTAEIQRLDQERQAMERDHAAQQRREEERQVANVLAARVPSVRGFNRARGQYILPAVGSVQRSFGDDLGFGQHSRGITLRTRPGARVVAPFDGRILFIGPFRAYGEILIIEHSDGYHSLVAGLGRTDGTVGQTVLSGEPVGVMTADGEERPRLYIELRRNGTPINPQPWLAAGEGKESG</sequence>
<keyword evidence="5" id="KW-0862">Zinc</keyword>